<comment type="function">
    <text evidence="7 9">Molecular chaperone capable of stabilizing a range of proteins. Seems to fulfill an ATP-independent, HSP70-like function in archaeal de novo protein folding.</text>
</comment>
<feature type="coiled-coil region" evidence="10">
    <location>
        <begin position="22"/>
        <end position="102"/>
    </location>
</feature>
<dbReference type="NCBIfam" id="TIGR02338">
    <property type="entry name" value="gimC_beta"/>
    <property type="match status" value="1"/>
</dbReference>
<dbReference type="GO" id="GO:0006457">
    <property type="term" value="P:protein folding"/>
    <property type="evidence" value="ECO:0007669"/>
    <property type="project" value="UniProtKB-UniRule"/>
</dbReference>
<dbReference type="Pfam" id="PF01920">
    <property type="entry name" value="Prefoldin_2"/>
    <property type="match status" value="1"/>
</dbReference>
<evidence type="ECO:0000256" key="9">
    <source>
        <dbReference type="HAMAP-Rule" id="MF_00307"/>
    </source>
</evidence>
<evidence type="ECO:0000256" key="3">
    <source>
        <dbReference type="ARBA" id="ARBA00011716"/>
    </source>
</evidence>
<dbReference type="SUPFAM" id="SSF46579">
    <property type="entry name" value="Prefoldin"/>
    <property type="match status" value="1"/>
</dbReference>
<dbReference type="HAMAP" id="MF_00307">
    <property type="entry name" value="PfdB"/>
    <property type="match status" value="1"/>
</dbReference>
<keyword evidence="5 9" id="KW-0963">Cytoplasm</keyword>
<evidence type="ECO:0000256" key="10">
    <source>
        <dbReference type="SAM" id="Coils"/>
    </source>
</evidence>
<comment type="subunit">
    <text evidence="3 9">Heterohexamer of two alpha and four beta subunits.</text>
</comment>
<dbReference type="InterPro" id="IPR009053">
    <property type="entry name" value="Prefoldin"/>
</dbReference>
<keyword evidence="10" id="KW-0175">Coiled coil</keyword>
<dbReference type="Proteomes" id="UP000809243">
    <property type="component" value="Unassembled WGS sequence"/>
</dbReference>
<comment type="caution">
    <text evidence="11">The sequence shown here is derived from an EMBL/GenBank/DDBJ whole genome shotgun (WGS) entry which is preliminary data.</text>
</comment>
<dbReference type="EMBL" id="JAFGDB010000077">
    <property type="protein sequence ID" value="MBN2067725.1"/>
    <property type="molecule type" value="Genomic_DNA"/>
</dbReference>
<evidence type="ECO:0000256" key="8">
    <source>
        <dbReference type="ARBA" id="ARBA00033461"/>
    </source>
</evidence>
<dbReference type="GO" id="GO:0016272">
    <property type="term" value="C:prefoldin complex"/>
    <property type="evidence" value="ECO:0007669"/>
    <property type="project" value="UniProtKB-UniRule"/>
</dbReference>
<organism evidence="11 12">
    <name type="scientific">Candidatus Iainarchaeum sp</name>
    <dbReference type="NCBI Taxonomy" id="3101447"/>
    <lineage>
        <taxon>Archaea</taxon>
        <taxon>Candidatus Iainarchaeota</taxon>
        <taxon>Candidatus Iainarchaeia</taxon>
        <taxon>Candidatus Iainarchaeales</taxon>
        <taxon>Candidatus Iainarchaeaceae</taxon>
        <taxon>Candidatus Iainarchaeum</taxon>
    </lineage>
</organism>
<dbReference type="InterPro" id="IPR012713">
    <property type="entry name" value="PfdB"/>
</dbReference>
<evidence type="ECO:0000256" key="6">
    <source>
        <dbReference type="ARBA" id="ARBA00023186"/>
    </source>
</evidence>
<name>A0A938YXN7_9ARCH</name>
<comment type="subcellular location">
    <subcellularLocation>
        <location evidence="1 9">Cytoplasm</location>
    </subcellularLocation>
</comment>
<evidence type="ECO:0000256" key="5">
    <source>
        <dbReference type="ARBA" id="ARBA00022490"/>
    </source>
</evidence>
<sequence length="118" mass="13545">MVDERQAKAREFERDRSQLFTVSAQKQQLQLQNSSLKQALEELSKTKEKKVYKAVGNILIQAETGKVKKELEDKLESIELRIKTLQKQEDSLVNKLNKLKSDIESGQTADAAEKKEKK</sequence>
<evidence type="ECO:0000256" key="1">
    <source>
        <dbReference type="ARBA" id="ARBA00004496"/>
    </source>
</evidence>
<evidence type="ECO:0000313" key="11">
    <source>
        <dbReference type="EMBL" id="MBN2067725.1"/>
    </source>
</evidence>
<gene>
    <name evidence="9" type="primary">pfdB</name>
    <name evidence="11" type="ORF">JW744_04620</name>
</gene>
<dbReference type="GO" id="GO:0005737">
    <property type="term" value="C:cytoplasm"/>
    <property type="evidence" value="ECO:0007669"/>
    <property type="project" value="UniProtKB-SubCell"/>
</dbReference>
<keyword evidence="6 9" id="KW-0143">Chaperone</keyword>
<accession>A0A938YXN7</accession>
<comment type="similarity">
    <text evidence="2 9">Belongs to the prefoldin subunit beta family.</text>
</comment>
<dbReference type="Gene3D" id="1.10.287.370">
    <property type="match status" value="1"/>
</dbReference>
<proteinExistence type="inferred from homology"/>
<dbReference type="GO" id="GO:0051082">
    <property type="term" value="F:unfolded protein binding"/>
    <property type="evidence" value="ECO:0007669"/>
    <property type="project" value="UniProtKB-UniRule"/>
</dbReference>
<evidence type="ECO:0000313" key="12">
    <source>
        <dbReference type="Proteomes" id="UP000809243"/>
    </source>
</evidence>
<evidence type="ECO:0000256" key="2">
    <source>
        <dbReference type="ARBA" id="ARBA00008045"/>
    </source>
</evidence>
<evidence type="ECO:0000256" key="7">
    <source>
        <dbReference type="ARBA" id="ARBA00025077"/>
    </source>
</evidence>
<protein>
    <recommendedName>
        <fullName evidence="4 9">Prefoldin subunit beta</fullName>
    </recommendedName>
    <alternativeName>
        <fullName evidence="8 9">GimC subunit beta</fullName>
    </alternativeName>
</protein>
<dbReference type="InterPro" id="IPR002777">
    <property type="entry name" value="PFD_beta-like"/>
</dbReference>
<dbReference type="AlphaFoldDB" id="A0A938YXN7"/>
<evidence type="ECO:0000256" key="4">
    <source>
        <dbReference type="ARBA" id="ARBA00016304"/>
    </source>
</evidence>
<reference evidence="11" key="1">
    <citation type="submission" date="2021-01" db="EMBL/GenBank/DDBJ databases">
        <title>Active Sulfur Cycling in an Early Earth Analoge.</title>
        <authorList>
            <person name="Hahn C.R."/>
            <person name="Youssef N.H."/>
            <person name="Elshahed M."/>
        </authorList>
    </citation>
    <scope>NUCLEOTIDE SEQUENCE</scope>
    <source>
        <strain evidence="11">Zod_Metabat.1151</strain>
    </source>
</reference>